<dbReference type="SUPFAM" id="SSF57667">
    <property type="entry name" value="beta-beta-alpha zinc fingers"/>
    <property type="match status" value="1"/>
</dbReference>
<accession>A0AAN9ARH4</accession>
<proteinExistence type="predicted"/>
<keyword evidence="7" id="KW-1185">Reference proteome</keyword>
<dbReference type="InterPro" id="IPR022776">
    <property type="entry name" value="TRM13/UPF0224_CHHC_Znf_dom"/>
</dbReference>
<organism evidence="6 7">
    <name type="scientific">Littorina saxatilis</name>
    <dbReference type="NCBI Taxonomy" id="31220"/>
    <lineage>
        <taxon>Eukaryota</taxon>
        <taxon>Metazoa</taxon>
        <taxon>Spiralia</taxon>
        <taxon>Lophotrochozoa</taxon>
        <taxon>Mollusca</taxon>
        <taxon>Gastropoda</taxon>
        <taxon>Caenogastropoda</taxon>
        <taxon>Littorinimorpha</taxon>
        <taxon>Littorinoidea</taxon>
        <taxon>Littorinidae</taxon>
        <taxon>Littorina</taxon>
    </lineage>
</organism>
<keyword evidence="3" id="KW-0862">Zinc</keyword>
<feature type="domain" description="CHHC U11-48K-type" evidence="5">
    <location>
        <begin position="47"/>
        <end position="74"/>
    </location>
</feature>
<feature type="domain" description="CHHC U11-48K-type" evidence="5">
    <location>
        <begin position="15"/>
        <end position="42"/>
    </location>
</feature>
<comment type="caution">
    <text evidence="6">The sequence shown here is derived from an EMBL/GenBank/DDBJ whole genome shotgun (WGS) entry which is preliminary data.</text>
</comment>
<dbReference type="PROSITE" id="PS51800">
    <property type="entry name" value="ZF_CHHC_U11_48K"/>
    <property type="match status" value="2"/>
</dbReference>
<evidence type="ECO:0000256" key="2">
    <source>
        <dbReference type="ARBA" id="ARBA00022771"/>
    </source>
</evidence>
<protein>
    <recommendedName>
        <fullName evidence="5">CHHC U11-48K-type domain-containing protein</fullName>
    </recommendedName>
</protein>
<feature type="region of interest" description="Disordered" evidence="4">
    <location>
        <begin position="441"/>
        <end position="485"/>
    </location>
</feature>
<evidence type="ECO:0000313" key="7">
    <source>
        <dbReference type="Proteomes" id="UP001374579"/>
    </source>
</evidence>
<evidence type="ECO:0000313" key="6">
    <source>
        <dbReference type="EMBL" id="KAK7091843.1"/>
    </source>
</evidence>
<dbReference type="GO" id="GO:0008270">
    <property type="term" value="F:zinc ion binding"/>
    <property type="evidence" value="ECO:0007669"/>
    <property type="project" value="UniProtKB-KW"/>
</dbReference>
<feature type="compositionally biased region" description="Low complexity" evidence="4">
    <location>
        <begin position="532"/>
        <end position="544"/>
    </location>
</feature>
<sequence>MELAKEFVINDPEDLLECPYESSHMVRAKRMAYHIAKCRVHHVCTEMSRCPYNASHEVYTVELRYHMAVCEDKQRVQGKIAQERMEGEGEVKGCIETPGYRPLNIWGDSWEDDTPVESLFTRGRVELKQQPKREVEQPQKEQGERMLISDAEKIGLTGRQLQKLYLKRQQDQDKEQAAHRKPAVEEKLRVPSQPSQSLAIHHQQQHRQQQDIYQQALKGQQDRALALGRGRGLLLGPNPVHTVGAGRGLVGSNPAQPQNVGALSVTVNGSVGVSGHRQHPSANTPAGHGLGDTNLTSPSVGVIGSRPTGPAGRGMGNVTVPMLGGGRQNVGVIGDMRSAARPPAAVQAKRGGQDPQGKGMASQMGASMGRGVVSPPFFLPGALGPSQAYPAYTGVTNGTSESAQSLAQLVAGGRGRGAYPPGQSYSNESMTAQHAGGMGYTAQPQQYMSSSSDTEDDSQYHDAPSWVGGGYGGDLQPSTSYSNSATSLNSNYQGAAASHSASATSMASNPKVVGSWADEVDKSFPMPYAVPSSDSLSSDSGRGSKQIEVDQDEA</sequence>
<evidence type="ECO:0000256" key="4">
    <source>
        <dbReference type="SAM" id="MobiDB-lite"/>
    </source>
</evidence>
<dbReference type="Pfam" id="PF05253">
    <property type="entry name" value="zf-U11-48K"/>
    <property type="match status" value="2"/>
</dbReference>
<feature type="compositionally biased region" description="Polar residues" evidence="4">
    <location>
        <begin position="442"/>
        <end position="452"/>
    </location>
</feature>
<dbReference type="Proteomes" id="UP001374579">
    <property type="component" value="Unassembled WGS sequence"/>
</dbReference>
<keyword evidence="2" id="KW-0863">Zinc-finger</keyword>
<feature type="region of interest" description="Disordered" evidence="4">
    <location>
        <begin position="523"/>
        <end position="554"/>
    </location>
</feature>
<evidence type="ECO:0000256" key="3">
    <source>
        <dbReference type="ARBA" id="ARBA00022833"/>
    </source>
</evidence>
<name>A0AAN9ARH4_9CAEN</name>
<gene>
    <name evidence="6" type="ORF">V1264_009472</name>
</gene>
<feature type="region of interest" description="Disordered" evidence="4">
    <location>
        <begin position="346"/>
        <end position="365"/>
    </location>
</feature>
<feature type="region of interest" description="Disordered" evidence="4">
    <location>
        <begin position="169"/>
        <end position="210"/>
    </location>
</feature>
<dbReference type="EMBL" id="JBAMIC010000022">
    <property type="protein sequence ID" value="KAK7091843.1"/>
    <property type="molecule type" value="Genomic_DNA"/>
</dbReference>
<evidence type="ECO:0000259" key="5">
    <source>
        <dbReference type="PROSITE" id="PS51800"/>
    </source>
</evidence>
<feature type="compositionally biased region" description="Polar residues" evidence="4">
    <location>
        <begin position="476"/>
        <end position="485"/>
    </location>
</feature>
<reference evidence="6 7" key="1">
    <citation type="submission" date="2024-02" db="EMBL/GenBank/DDBJ databases">
        <title>Chromosome-scale genome assembly of the rough periwinkle Littorina saxatilis.</title>
        <authorList>
            <person name="De Jode A."/>
            <person name="Faria R."/>
            <person name="Formenti G."/>
            <person name="Sims Y."/>
            <person name="Smith T.P."/>
            <person name="Tracey A."/>
            <person name="Wood J.M.D."/>
            <person name="Zagrodzka Z.B."/>
            <person name="Johannesson K."/>
            <person name="Butlin R.K."/>
            <person name="Leder E.H."/>
        </authorList>
    </citation>
    <scope>NUCLEOTIDE SEQUENCE [LARGE SCALE GENOMIC DNA]</scope>
    <source>
        <strain evidence="6">Snail1</strain>
        <tissue evidence="6">Muscle</tissue>
    </source>
</reference>
<keyword evidence="1" id="KW-0479">Metal-binding</keyword>
<dbReference type="InterPro" id="IPR036236">
    <property type="entry name" value="Znf_C2H2_sf"/>
</dbReference>
<feature type="region of interest" description="Disordered" evidence="4">
    <location>
        <begin position="273"/>
        <end position="293"/>
    </location>
</feature>
<dbReference type="AlphaFoldDB" id="A0AAN9ARH4"/>
<evidence type="ECO:0000256" key="1">
    <source>
        <dbReference type="ARBA" id="ARBA00022723"/>
    </source>
</evidence>
<feature type="compositionally biased region" description="Basic and acidic residues" evidence="4">
    <location>
        <begin position="169"/>
        <end position="189"/>
    </location>
</feature>